<reference evidence="2" key="1">
    <citation type="journal article" date="2014" name="Nat. Commun.">
        <title>Multiple recent horizontal transfers of a large genomic region in cheese making fungi.</title>
        <authorList>
            <person name="Cheeseman K."/>
            <person name="Ropars J."/>
            <person name="Renault P."/>
            <person name="Dupont J."/>
            <person name="Gouzy J."/>
            <person name="Branca A."/>
            <person name="Abraham A.L."/>
            <person name="Ceppi M."/>
            <person name="Conseiller E."/>
            <person name="Debuchy R."/>
            <person name="Malagnac F."/>
            <person name="Goarin A."/>
            <person name="Silar P."/>
            <person name="Lacoste S."/>
            <person name="Sallet E."/>
            <person name="Bensimon A."/>
            <person name="Giraud T."/>
            <person name="Brygoo Y."/>
        </authorList>
    </citation>
    <scope>NUCLEOTIDE SEQUENCE [LARGE SCALE GENOMIC DNA]</scope>
    <source>
        <strain evidence="2">FM164</strain>
    </source>
</reference>
<organism evidence="2 3">
    <name type="scientific">Penicillium roqueforti (strain FM164)</name>
    <dbReference type="NCBI Taxonomy" id="1365484"/>
    <lineage>
        <taxon>Eukaryota</taxon>
        <taxon>Fungi</taxon>
        <taxon>Dikarya</taxon>
        <taxon>Ascomycota</taxon>
        <taxon>Pezizomycotina</taxon>
        <taxon>Eurotiomycetes</taxon>
        <taxon>Eurotiomycetidae</taxon>
        <taxon>Eurotiales</taxon>
        <taxon>Aspergillaceae</taxon>
        <taxon>Penicillium</taxon>
    </lineage>
</organism>
<gene>
    <name evidence="2" type="ORF">PROQFM164_S02g002137</name>
</gene>
<sequence length="53" mass="6171">MPPGRYDYYREEWLQHKVIALPKAMAIESNGKSNSDTTEFENANKQLEEIQAQ</sequence>
<dbReference type="AlphaFoldDB" id="W6Q7L1"/>
<evidence type="ECO:0000313" key="2">
    <source>
        <dbReference type="EMBL" id="CDM31986.1"/>
    </source>
</evidence>
<keyword evidence="3" id="KW-1185">Reference proteome</keyword>
<dbReference type="EMBL" id="HG792016">
    <property type="protein sequence ID" value="CDM31986.1"/>
    <property type="molecule type" value="Genomic_DNA"/>
</dbReference>
<evidence type="ECO:0000256" key="1">
    <source>
        <dbReference type="SAM" id="MobiDB-lite"/>
    </source>
</evidence>
<dbReference type="Proteomes" id="UP000030686">
    <property type="component" value="Unassembled WGS sequence"/>
</dbReference>
<feature type="region of interest" description="Disordered" evidence="1">
    <location>
        <begin position="29"/>
        <end position="53"/>
    </location>
</feature>
<name>W6Q7L1_PENRF</name>
<feature type="compositionally biased region" description="Polar residues" evidence="1">
    <location>
        <begin position="30"/>
        <end position="45"/>
    </location>
</feature>
<protein>
    <submittedName>
        <fullName evidence="2">Genomic scaffold, ProqFM164S02</fullName>
    </submittedName>
</protein>
<evidence type="ECO:0000313" key="3">
    <source>
        <dbReference type="Proteomes" id="UP000030686"/>
    </source>
</evidence>
<accession>W6Q7L1</accession>
<proteinExistence type="predicted"/>